<feature type="compositionally biased region" description="Polar residues" evidence="1">
    <location>
        <begin position="1"/>
        <end position="11"/>
    </location>
</feature>
<keyword evidence="3" id="KW-1185">Reference proteome</keyword>
<gene>
    <name evidence="2" type="ORF">PCOR1329_LOCUS38013</name>
</gene>
<comment type="caution">
    <text evidence="2">The sequence shown here is derived from an EMBL/GenBank/DDBJ whole genome shotgun (WGS) entry which is preliminary data.</text>
</comment>
<name>A0ABN9TE70_9DINO</name>
<feature type="non-terminal residue" evidence="2">
    <location>
        <position position="1"/>
    </location>
</feature>
<evidence type="ECO:0000256" key="1">
    <source>
        <dbReference type="SAM" id="MobiDB-lite"/>
    </source>
</evidence>
<reference evidence="2" key="1">
    <citation type="submission" date="2023-10" db="EMBL/GenBank/DDBJ databases">
        <authorList>
            <person name="Chen Y."/>
            <person name="Shah S."/>
            <person name="Dougan E. K."/>
            <person name="Thang M."/>
            <person name="Chan C."/>
        </authorList>
    </citation>
    <scope>NUCLEOTIDE SEQUENCE [LARGE SCALE GENOMIC DNA]</scope>
</reference>
<organism evidence="2 3">
    <name type="scientific">Prorocentrum cordatum</name>
    <dbReference type="NCBI Taxonomy" id="2364126"/>
    <lineage>
        <taxon>Eukaryota</taxon>
        <taxon>Sar</taxon>
        <taxon>Alveolata</taxon>
        <taxon>Dinophyceae</taxon>
        <taxon>Prorocentrales</taxon>
        <taxon>Prorocentraceae</taxon>
        <taxon>Prorocentrum</taxon>
    </lineage>
</organism>
<evidence type="ECO:0000313" key="2">
    <source>
        <dbReference type="EMBL" id="CAK0843770.1"/>
    </source>
</evidence>
<protein>
    <submittedName>
        <fullName evidence="2">Uncharacterized protein</fullName>
    </submittedName>
</protein>
<feature type="region of interest" description="Disordered" evidence="1">
    <location>
        <begin position="1"/>
        <end position="24"/>
    </location>
</feature>
<evidence type="ECO:0000313" key="3">
    <source>
        <dbReference type="Proteomes" id="UP001189429"/>
    </source>
</evidence>
<accession>A0ABN9TE70</accession>
<dbReference type="Proteomes" id="UP001189429">
    <property type="component" value="Unassembled WGS sequence"/>
</dbReference>
<proteinExistence type="predicted"/>
<sequence length="126" mass="14549">ARRPSAFSTNMPGDAADLDDEEGVDWEGGLDDPFRHFKEGLRRWRDSEQAACSKRLRRLALDRRTLATCELAAKDCPKAHFPERPVRGKAVEALQAVAKEQRQELHQVLELVRSHVKRFWRACRRT</sequence>
<dbReference type="EMBL" id="CAUYUJ010014606">
    <property type="protein sequence ID" value="CAK0843770.1"/>
    <property type="molecule type" value="Genomic_DNA"/>
</dbReference>